<dbReference type="GO" id="GO:0005886">
    <property type="term" value="C:plasma membrane"/>
    <property type="evidence" value="ECO:0007669"/>
    <property type="project" value="UniProtKB-SubCell"/>
</dbReference>
<keyword evidence="7 9" id="KW-0472">Membrane</keyword>
<keyword evidence="8 11" id="KW-0012">Acyltransferase</keyword>
<dbReference type="GO" id="GO:0042158">
    <property type="term" value="P:lipoprotein biosynthetic process"/>
    <property type="evidence" value="ECO:0007669"/>
    <property type="project" value="InterPro"/>
</dbReference>
<evidence type="ECO:0000256" key="1">
    <source>
        <dbReference type="ARBA" id="ARBA00004651"/>
    </source>
</evidence>
<dbReference type="InterPro" id="IPR003010">
    <property type="entry name" value="C-N_Hydrolase"/>
</dbReference>
<evidence type="ECO:0000313" key="12">
    <source>
        <dbReference type="Proteomes" id="UP000363590"/>
    </source>
</evidence>
<evidence type="ECO:0000256" key="9">
    <source>
        <dbReference type="SAM" id="Phobius"/>
    </source>
</evidence>
<keyword evidence="5 9" id="KW-0812">Transmembrane</keyword>
<dbReference type="GO" id="GO:0016410">
    <property type="term" value="F:N-acyltransferase activity"/>
    <property type="evidence" value="ECO:0007669"/>
    <property type="project" value="InterPro"/>
</dbReference>
<keyword evidence="4 11" id="KW-0808">Transferase</keyword>
<evidence type="ECO:0000256" key="8">
    <source>
        <dbReference type="ARBA" id="ARBA00023315"/>
    </source>
</evidence>
<organism evidence="11 12">
    <name type="scientific">Acidithiobacillus thiooxidans ATCC 19377</name>
    <dbReference type="NCBI Taxonomy" id="637390"/>
    <lineage>
        <taxon>Bacteria</taxon>
        <taxon>Pseudomonadati</taxon>
        <taxon>Pseudomonadota</taxon>
        <taxon>Acidithiobacillia</taxon>
        <taxon>Acidithiobacillales</taxon>
        <taxon>Acidithiobacillaceae</taxon>
        <taxon>Acidithiobacillus</taxon>
    </lineage>
</organism>
<keyword evidence="6 9" id="KW-1133">Transmembrane helix</keyword>
<dbReference type="InterPro" id="IPR036526">
    <property type="entry name" value="C-N_Hydrolase_sf"/>
</dbReference>
<dbReference type="PANTHER" id="PTHR38686:SF1">
    <property type="entry name" value="APOLIPOPROTEIN N-ACYLTRANSFERASE"/>
    <property type="match status" value="1"/>
</dbReference>
<accession>A0A5P9XPU4</accession>
<reference evidence="11 12" key="1">
    <citation type="submission" date="2019-10" db="EMBL/GenBank/DDBJ databases">
        <authorList>
            <person name="Wang R."/>
        </authorList>
    </citation>
    <scope>NUCLEOTIDE SEQUENCE [LARGE SCALE GENOMIC DNA]</scope>
    <source>
        <strain evidence="11 12">ATCC 19377</strain>
    </source>
</reference>
<evidence type="ECO:0000256" key="4">
    <source>
        <dbReference type="ARBA" id="ARBA00022679"/>
    </source>
</evidence>
<keyword evidence="3" id="KW-1003">Cell membrane</keyword>
<evidence type="ECO:0000313" key="11">
    <source>
        <dbReference type="EMBL" id="QFX96021.1"/>
    </source>
</evidence>
<dbReference type="PROSITE" id="PS50263">
    <property type="entry name" value="CN_HYDROLASE"/>
    <property type="match status" value="1"/>
</dbReference>
<keyword evidence="11" id="KW-0449">Lipoprotein</keyword>
<dbReference type="InterPro" id="IPR004563">
    <property type="entry name" value="Apolipo_AcylTrfase"/>
</dbReference>
<evidence type="ECO:0000256" key="2">
    <source>
        <dbReference type="ARBA" id="ARBA00010065"/>
    </source>
</evidence>
<comment type="subcellular location">
    <subcellularLocation>
        <location evidence="1">Cell membrane</location>
        <topology evidence="1">Multi-pass membrane protein</topology>
    </subcellularLocation>
</comment>
<dbReference type="SUPFAM" id="SSF56317">
    <property type="entry name" value="Carbon-nitrogen hydrolase"/>
    <property type="match status" value="1"/>
</dbReference>
<dbReference type="AlphaFoldDB" id="A0A5P9XPU4"/>
<dbReference type="Proteomes" id="UP000363590">
    <property type="component" value="Chromosome"/>
</dbReference>
<dbReference type="PANTHER" id="PTHR38686">
    <property type="entry name" value="APOLIPOPROTEIN N-ACYLTRANSFERASE"/>
    <property type="match status" value="1"/>
</dbReference>
<dbReference type="EMBL" id="CP045571">
    <property type="protein sequence ID" value="QFX96021.1"/>
    <property type="molecule type" value="Genomic_DNA"/>
</dbReference>
<gene>
    <name evidence="11" type="primary">lnt</name>
    <name evidence="11" type="ORF">GCD22_01731</name>
</gene>
<evidence type="ECO:0000259" key="10">
    <source>
        <dbReference type="PROSITE" id="PS50263"/>
    </source>
</evidence>
<proteinExistence type="inferred from homology"/>
<name>A0A5P9XPU4_ACITH</name>
<evidence type="ECO:0000256" key="5">
    <source>
        <dbReference type="ARBA" id="ARBA00022692"/>
    </source>
</evidence>
<feature type="domain" description="CN hydrolase" evidence="10">
    <location>
        <begin position="1"/>
        <end position="49"/>
    </location>
</feature>
<feature type="transmembrane region" description="Helical" evidence="9">
    <location>
        <begin position="56"/>
        <end position="77"/>
    </location>
</feature>
<comment type="similarity">
    <text evidence="2">Belongs to the CN hydrolase family. Apolipoprotein N-acyltransferase subfamily.</text>
</comment>
<evidence type="ECO:0000256" key="7">
    <source>
        <dbReference type="ARBA" id="ARBA00023136"/>
    </source>
</evidence>
<evidence type="ECO:0000256" key="3">
    <source>
        <dbReference type="ARBA" id="ARBA00022475"/>
    </source>
</evidence>
<evidence type="ECO:0000256" key="6">
    <source>
        <dbReference type="ARBA" id="ARBA00022989"/>
    </source>
</evidence>
<protein>
    <submittedName>
        <fullName evidence="11">Apolipoprotein N-acyltransferase</fullName>
    </submittedName>
</protein>
<sequence>MAAMQAREEEKPDIRATNTGVTAIISPNGRVQAKLPEFVSGALNGKINPRKGKTPFGMLGDLPFLIICLFALIIQAFRPIQRTGVENDVQ</sequence>
<dbReference type="KEGG" id="atx:GCD22_01731"/>